<name>A0A9P7E9C8_9AGAM</name>
<sequence length="429" mass="47993">EGKLARGTLHSWPIPCKAKFDIYTPYDLAACPQVLVICSNIHSHPLPAPVKTPKAIQVIFHKLLLTLSWKLADATPRRILLNSAFIQALRAQLDWKETRNPSLSDLHPSLGNSNHAQRLINSLQFDEFPSGTGFEGAIHLATKHDLLPVNECYIRCAETHQLPTQSVTLTSSLQLVICMTQRMLWHLMQAKQLLIDTSFKCVHGWQEFELESWDIAHMKSIIGARAFTTSQSAQAHFILFQQIFEIASADTGCTVQFHYMHGEGIQTIIADGHKGQGLGKYIFLHSEPATMTQPLSFATWIHMATCSQFYCLCLAHYKCNIHSLRSQVLKDMEIAMLTIASAEPHPDLQGTLTKIKKGGKKAAAWLKDKIEGTKFTLPALYQPNSLIPLEIWKALPTTTNSNEQAHRNVNRDGVGLTLLGGIMRGFHYD</sequence>
<gene>
    <name evidence="1" type="ORF">BJ212DRAFT_1242882</name>
</gene>
<organism evidence="1 2">
    <name type="scientific">Suillus subaureus</name>
    <dbReference type="NCBI Taxonomy" id="48587"/>
    <lineage>
        <taxon>Eukaryota</taxon>
        <taxon>Fungi</taxon>
        <taxon>Dikarya</taxon>
        <taxon>Basidiomycota</taxon>
        <taxon>Agaricomycotina</taxon>
        <taxon>Agaricomycetes</taxon>
        <taxon>Agaricomycetidae</taxon>
        <taxon>Boletales</taxon>
        <taxon>Suillineae</taxon>
        <taxon>Suillaceae</taxon>
        <taxon>Suillus</taxon>
    </lineage>
</organism>
<dbReference type="Proteomes" id="UP000807769">
    <property type="component" value="Unassembled WGS sequence"/>
</dbReference>
<comment type="caution">
    <text evidence="1">The sequence shown here is derived from an EMBL/GenBank/DDBJ whole genome shotgun (WGS) entry which is preliminary data.</text>
</comment>
<feature type="non-terminal residue" evidence="1">
    <location>
        <position position="429"/>
    </location>
</feature>
<keyword evidence="2" id="KW-1185">Reference proteome</keyword>
<proteinExistence type="predicted"/>
<dbReference type="AlphaFoldDB" id="A0A9P7E9C8"/>
<evidence type="ECO:0000313" key="2">
    <source>
        <dbReference type="Proteomes" id="UP000807769"/>
    </source>
</evidence>
<dbReference type="OrthoDB" id="3268409at2759"/>
<protein>
    <submittedName>
        <fullName evidence="1">Uncharacterized protein</fullName>
    </submittedName>
</protein>
<feature type="non-terminal residue" evidence="1">
    <location>
        <position position="1"/>
    </location>
</feature>
<dbReference type="GeneID" id="64623630"/>
<accession>A0A9P7E9C8</accession>
<dbReference type="RefSeq" id="XP_041191962.1">
    <property type="nucleotide sequence ID" value="XM_041329613.1"/>
</dbReference>
<dbReference type="EMBL" id="JABBWG010000020">
    <property type="protein sequence ID" value="KAG1814626.1"/>
    <property type="molecule type" value="Genomic_DNA"/>
</dbReference>
<evidence type="ECO:0000313" key="1">
    <source>
        <dbReference type="EMBL" id="KAG1814626.1"/>
    </source>
</evidence>
<reference evidence="1" key="1">
    <citation type="journal article" date="2020" name="New Phytol.">
        <title>Comparative genomics reveals dynamic genome evolution in host specialist ectomycorrhizal fungi.</title>
        <authorList>
            <person name="Lofgren L.A."/>
            <person name="Nguyen N.H."/>
            <person name="Vilgalys R."/>
            <person name="Ruytinx J."/>
            <person name="Liao H.L."/>
            <person name="Branco S."/>
            <person name="Kuo A."/>
            <person name="LaButti K."/>
            <person name="Lipzen A."/>
            <person name="Andreopoulos W."/>
            <person name="Pangilinan J."/>
            <person name="Riley R."/>
            <person name="Hundley H."/>
            <person name="Na H."/>
            <person name="Barry K."/>
            <person name="Grigoriev I.V."/>
            <person name="Stajich J.E."/>
            <person name="Kennedy P.G."/>
        </authorList>
    </citation>
    <scope>NUCLEOTIDE SEQUENCE</scope>
    <source>
        <strain evidence="1">MN1</strain>
    </source>
</reference>